<keyword evidence="2" id="KW-1185">Reference proteome</keyword>
<evidence type="ECO:0000313" key="2">
    <source>
        <dbReference type="Proteomes" id="UP000024284"/>
    </source>
</evidence>
<dbReference type="AlphaFoldDB" id="A0A086P9H5"/>
<proteinExistence type="predicted"/>
<evidence type="ECO:0000313" key="1">
    <source>
        <dbReference type="EMBL" id="KFG90043.1"/>
    </source>
</evidence>
<dbReference type="EMBL" id="JFZA02000017">
    <property type="protein sequence ID" value="KFG90043.1"/>
    <property type="molecule type" value="Genomic_DNA"/>
</dbReference>
<sequence length="269" mass="27853">MMTGQNPLAAVAARSGVGTGRSSRLMAHRLSVCGDAAEAKRYGAGFEEAWLALHGGAAPAKGQVATLPQATRALAPTVADCAPIAQPVKAQPAPAAASPAPPPKPMPVPAEIAALGSAPTDAYRSSFRAANNRALRLLAHPTARHRNLAVMDLVTQGLDDDAIFARLPEQLTDQQHRSRAAADAAWSKAYGLGAPKPPQGHGSFRTSTTDARAKVDGVWDRAYRAANAEGGPRQAQAGGNARAAADAVWDRVNAKRDALVAHLDHEGGK</sequence>
<accession>A0A086P9H5</accession>
<gene>
    <name evidence="1" type="ORF">BV98_002216</name>
</gene>
<organism evidence="1 2">
    <name type="scientific">Sphingobium herbicidovorans (strain ATCC 700291 / DSM 11019 / CCUG 56400 / KCTC 2939 / LMG 18315 / NBRC 16415 / MH)</name>
    <name type="common">Sphingomonas herbicidovorans</name>
    <dbReference type="NCBI Taxonomy" id="1219045"/>
    <lineage>
        <taxon>Bacteria</taxon>
        <taxon>Pseudomonadati</taxon>
        <taxon>Pseudomonadota</taxon>
        <taxon>Alphaproteobacteria</taxon>
        <taxon>Sphingomonadales</taxon>
        <taxon>Sphingomonadaceae</taxon>
        <taxon>Sphingobium</taxon>
    </lineage>
</organism>
<name>A0A086P9H5_SPHHM</name>
<dbReference type="STRING" id="76947.GCA_002080435_01029"/>
<comment type="caution">
    <text evidence="1">The sequence shown here is derived from an EMBL/GenBank/DDBJ whole genome shotgun (WGS) entry which is preliminary data.</text>
</comment>
<reference evidence="1" key="1">
    <citation type="submission" date="2014-08" db="EMBL/GenBank/DDBJ databases">
        <title>Draft genome sequences of Sphingobium herbicidovorans.</title>
        <authorList>
            <person name="Gan H.M."/>
            <person name="Gan H.Y."/>
            <person name="Savka M.A."/>
        </authorList>
    </citation>
    <scope>NUCLEOTIDE SEQUENCE [LARGE SCALE GENOMIC DNA]</scope>
    <source>
        <strain evidence="1">NBRC 16415</strain>
    </source>
</reference>
<protein>
    <submittedName>
        <fullName evidence="1">Uncharacterized protein</fullName>
    </submittedName>
</protein>
<dbReference type="Proteomes" id="UP000024284">
    <property type="component" value="Unassembled WGS sequence"/>
</dbReference>